<protein>
    <recommendedName>
        <fullName evidence="6">Flavin-containing monooxygenase</fullName>
        <ecNumber evidence="6">1.-.-.-</ecNumber>
    </recommendedName>
</protein>
<comment type="cofactor">
    <cofactor evidence="6">
        <name>FAD</name>
        <dbReference type="ChEBI" id="CHEBI:57692"/>
    </cofactor>
</comment>
<dbReference type="GO" id="GO:0004499">
    <property type="term" value="F:N,N-dimethylaniline monooxygenase activity"/>
    <property type="evidence" value="ECO:0007669"/>
    <property type="project" value="InterPro"/>
</dbReference>
<evidence type="ECO:0000313" key="8">
    <source>
        <dbReference type="Proteomes" id="UP000886998"/>
    </source>
</evidence>
<dbReference type="InterPro" id="IPR000960">
    <property type="entry name" value="Flavin_mOase"/>
</dbReference>
<keyword evidence="2 6" id="KW-0285">Flavoprotein</keyword>
<dbReference type="GO" id="GO:0050661">
    <property type="term" value="F:NADP binding"/>
    <property type="evidence" value="ECO:0007669"/>
    <property type="project" value="InterPro"/>
</dbReference>
<accession>A0A8X7BUA7</accession>
<proteinExistence type="inferred from homology"/>
<keyword evidence="6 7" id="KW-0503">Monooxygenase</keyword>
<dbReference type="InterPro" id="IPR050346">
    <property type="entry name" value="FMO-like"/>
</dbReference>
<keyword evidence="5 6" id="KW-0560">Oxidoreductase</keyword>
<keyword evidence="3 6" id="KW-0274">FAD</keyword>
<evidence type="ECO:0000256" key="4">
    <source>
        <dbReference type="ARBA" id="ARBA00022857"/>
    </source>
</evidence>
<evidence type="ECO:0000256" key="1">
    <source>
        <dbReference type="ARBA" id="ARBA00009183"/>
    </source>
</evidence>
<dbReference type="Gene3D" id="3.50.50.60">
    <property type="entry name" value="FAD/NAD(P)-binding domain"/>
    <property type="match status" value="2"/>
</dbReference>
<dbReference type="EC" id="1.-.-.-" evidence="6"/>
<keyword evidence="4" id="KW-0521">NADP</keyword>
<reference evidence="7" key="1">
    <citation type="submission" date="2020-08" db="EMBL/GenBank/DDBJ databases">
        <title>Multicomponent nature underlies the extraordinary mechanical properties of spider dragline silk.</title>
        <authorList>
            <person name="Kono N."/>
            <person name="Nakamura H."/>
            <person name="Mori M."/>
            <person name="Yoshida Y."/>
            <person name="Ohtoshi R."/>
            <person name="Malay A.D."/>
            <person name="Moran D.A.P."/>
            <person name="Tomita M."/>
            <person name="Numata K."/>
            <person name="Arakawa K."/>
        </authorList>
    </citation>
    <scope>NUCLEOTIDE SEQUENCE</scope>
</reference>
<evidence type="ECO:0000256" key="2">
    <source>
        <dbReference type="ARBA" id="ARBA00022630"/>
    </source>
</evidence>
<gene>
    <name evidence="7" type="primary">Fmo5</name>
    <name evidence="7" type="ORF">TNIN_467451</name>
</gene>
<keyword evidence="8" id="KW-1185">Reference proteome</keyword>
<comment type="similarity">
    <text evidence="1 6">Belongs to the FMO family.</text>
</comment>
<sequence>MKSTVINTHKEMTAFSDFPPPGHFQNHMHNSQIKQYLYMYAENFDLLSHIRYKHEVVNVSKADNYNETGRWKVTFKILEQQEILEEIFDGVMLCSGHHSLKTPDAFKGLKVLVIGIGNSGVDADVELSNVAEQVYLSTRRGAWVFT</sequence>
<evidence type="ECO:0000313" key="7">
    <source>
        <dbReference type="EMBL" id="GFY43428.1"/>
    </source>
</evidence>
<evidence type="ECO:0000256" key="6">
    <source>
        <dbReference type="RuleBase" id="RU361177"/>
    </source>
</evidence>
<dbReference type="PRINTS" id="PR00370">
    <property type="entry name" value="FMOXYGENASE"/>
</dbReference>
<dbReference type="SUPFAM" id="SSF51905">
    <property type="entry name" value="FAD/NAD(P)-binding domain"/>
    <property type="match status" value="1"/>
</dbReference>
<evidence type="ECO:0000256" key="5">
    <source>
        <dbReference type="ARBA" id="ARBA00023002"/>
    </source>
</evidence>
<name>A0A8X7BUA7_9ARAC</name>
<comment type="caution">
    <text evidence="7">The sequence shown here is derived from an EMBL/GenBank/DDBJ whole genome shotgun (WGS) entry which is preliminary data.</text>
</comment>
<dbReference type="GO" id="GO:0050660">
    <property type="term" value="F:flavin adenine dinucleotide binding"/>
    <property type="evidence" value="ECO:0007669"/>
    <property type="project" value="InterPro"/>
</dbReference>
<dbReference type="PANTHER" id="PTHR23023">
    <property type="entry name" value="DIMETHYLANILINE MONOOXYGENASE"/>
    <property type="match status" value="1"/>
</dbReference>
<dbReference type="OrthoDB" id="66881at2759"/>
<dbReference type="EMBL" id="BMAV01003669">
    <property type="protein sequence ID" value="GFY43428.1"/>
    <property type="molecule type" value="Genomic_DNA"/>
</dbReference>
<organism evidence="7 8">
    <name type="scientific">Trichonephila inaurata madagascariensis</name>
    <dbReference type="NCBI Taxonomy" id="2747483"/>
    <lineage>
        <taxon>Eukaryota</taxon>
        <taxon>Metazoa</taxon>
        <taxon>Ecdysozoa</taxon>
        <taxon>Arthropoda</taxon>
        <taxon>Chelicerata</taxon>
        <taxon>Arachnida</taxon>
        <taxon>Araneae</taxon>
        <taxon>Araneomorphae</taxon>
        <taxon>Entelegynae</taxon>
        <taxon>Araneoidea</taxon>
        <taxon>Nephilidae</taxon>
        <taxon>Trichonephila</taxon>
        <taxon>Trichonephila inaurata</taxon>
    </lineage>
</organism>
<evidence type="ECO:0000256" key="3">
    <source>
        <dbReference type="ARBA" id="ARBA00022827"/>
    </source>
</evidence>
<dbReference type="InterPro" id="IPR020946">
    <property type="entry name" value="Flavin_mOase-like"/>
</dbReference>
<dbReference type="Pfam" id="PF00743">
    <property type="entry name" value="FMO-like"/>
    <property type="match status" value="2"/>
</dbReference>
<dbReference type="AlphaFoldDB" id="A0A8X7BUA7"/>
<dbReference type="Proteomes" id="UP000886998">
    <property type="component" value="Unassembled WGS sequence"/>
</dbReference>
<dbReference type="InterPro" id="IPR036188">
    <property type="entry name" value="FAD/NAD-bd_sf"/>
</dbReference>